<dbReference type="Gene3D" id="3.40.50.720">
    <property type="entry name" value="NAD(P)-binding Rossmann-like Domain"/>
    <property type="match status" value="1"/>
</dbReference>
<dbReference type="Pfam" id="PF00725">
    <property type="entry name" value="3HCDH"/>
    <property type="match status" value="2"/>
</dbReference>
<evidence type="ECO:0000256" key="1">
    <source>
        <dbReference type="ARBA" id="ARBA00023002"/>
    </source>
</evidence>
<gene>
    <name evidence="4" type="ORF">ABLV49_21565</name>
</gene>
<evidence type="ECO:0000259" key="2">
    <source>
        <dbReference type="Pfam" id="PF00725"/>
    </source>
</evidence>
<dbReference type="EMBL" id="CP157676">
    <property type="protein sequence ID" value="XBP72657.1"/>
    <property type="molecule type" value="Genomic_DNA"/>
</dbReference>
<reference evidence="4" key="1">
    <citation type="submission" date="2024-05" db="EMBL/GenBank/DDBJ databases">
        <authorList>
            <person name="Bunk B."/>
            <person name="Swiderski J."/>
            <person name="Sproer C."/>
            <person name="Thiel V."/>
        </authorList>
    </citation>
    <scope>NUCLEOTIDE SEQUENCE</scope>
    <source>
        <strain evidence="4">DSM 17735</strain>
        <plasmid evidence="4">p1</plasmid>
    </source>
</reference>
<dbReference type="PANTHER" id="PTHR48075">
    <property type="entry name" value="3-HYDROXYACYL-COA DEHYDROGENASE FAMILY PROTEIN"/>
    <property type="match status" value="1"/>
</dbReference>
<feature type="domain" description="3-hydroxyacyl-CoA dehydrogenase C-terminal" evidence="2">
    <location>
        <begin position="187"/>
        <end position="284"/>
    </location>
</feature>
<dbReference type="Pfam" id="PF02737">
    <property type="entry name" value="3HCDH_N"/>
    <property type="match status" value="1"/>
</dbReference>
<keyword evidence="4" id="KW-0614">Plasmid</keyword>
<sequence>MNRIQRVGVVGAGAMGRGIAQVCASGGLIVKLYDSSQEAVSRGIQAVRDDLAQAVAKSKMSQAQADEALSRIHAVNDLKALCDCDLVVEAIVEQLEPKQRLFRELESILAPGSILATNTSSLSVTAIASVCELPSRVAGWHFFNPVPRMKLVEVIQAPRTALEVVQELVALSKKVGHRAVVTSDSPGFVVNHAGRAYVTEGLKLLAERTAEHHVLDAILRICAGIRMGPLELLDLTGLDVSVPVMESIHSQYYGDDRYRPVTLARTRLHAGLLGRKSGQGFYDYSAKGVTPKSESEQPLPSIETTLWWPTQGPASLPDSIAALLPADKRRSSPAEADVIMVAPIGQDLSSTIVALGLDGAKAIAVDPIFGSAAGVTLMVCPATAAETVEAARRLFTSRSVPTFVISDSPGFVAPRVVACIVNLACEMAQQGISSPDDIDSAVRLALGYPSGPFEWGDRLGARLVLEIMQGLYSTFGDQRYRPAPWLIRRARLGLSLSAADRKV</sequence>
<evidence type="ECO:0000259" key="3">
    <source>
        <dbReference type="Pfam" id="PF02737"/>
    </source>
</evidence>
<dbReference type="GO" id="GO:0006631">
    <property type="term" value="P:fatty acid metabolic process"/>
    <property type="evidence" value="ECO:0007669"/>
    <property type="project" value="InterPro"/>
</dbReference>
<evidence type="ECO:0000313" key="4">
    <source>
        <dbReference type="EMBL" id="XBP72657.1"/>
    </source>
</evidence>
<dbReference type="InterPro" id="IPR013328">
    <property type="entry name" value="6PGD_dom2"/>
</dbReference>
<dbReference type="InterPro" id="IPR006176">
    <property type="entry name" value="3-OHacyl-CoA_DH_NAD-bd"/>
</dbReference>
<name>A0AAU7LY52_9BURK</name>
<protein>
    <submittedName>
        <fullName evidence="4">3-hydroxyacyl-CoA dehydrogenase</fullName>
        <ecNumber evidence="4">1.1.1.35</ecNumber>
    </submittedName>
</protein>
<keyword evidence="1 4" id="KW-0560">Oxidoreductase</keyword>
<dbReference type="InterPro" id="IPR006108">
    <property type="entry name" value="3HC_DH_C"/>
</dbReference>
<feature type="domain" description="3-hydroxyacyl-CoA dehydrogenase C-terminal" evidence="2">
    <location>
        <begin position="410"/>
        <end position="492"/>
    </location>
</feature>
<dbReference type="InterPro" id="IPR008927">
    <property type="entry name" value="6-PGluconate_DH-like_C_sf"/>
</dbReference>
<dbReference type="FunFam" id="3.40.50.720:FF:000009">
    <property type="entry name" value="Fatty oxidation complex, alpha subunit"/>
    <property type="match status" value="1"/>
</dbReference>
<dbReference type="SUPFAM" id="SSF48179">
    <property type="entry name" value="6-phosphogluconate dehydrogenase C-terminal domain-like"/>
    <property type="match status" value="2"/>
</dbReference>
<dbReference type="GO" id="GO:0070403">
    <property type="term" value="F:NAD+ binding"/>
    <property type="evidence" value="ECO:0007669"/>
    <property type="project" value="InterPro"/>
</dbReference>
<dbReference type="AlphaFoldDB" id="A0AAU7LY52"/>
<feature type="domain" description="3-hydroxyacyl-CoA dehydrogenase NAD binding" evidence="3">
    <location>
        <begin position="7"/>
        <end position="184"/>
    </location>
</feature>
<dbReference type="PANTHER" id="PTHR48075:SF5">
    <property type="entry name" value="3-HYDROXYBUTYRYL-COA DEHYDROGENASE"/>
    <property type="match status" value="1"/>
</dbReference>
<accession>A0AAU7LY52</accession>
<dbReference type="GO" id="GO:0003857">
    <property type="term" value="F:(3S)-3-hydroxyacyl-CoA dehydrogenase (NAD+) activity"/>
    <property type="evidence" value="ECO:0007669"/>
    <property type="project" value="UniProtKB-EC"/>
</dbReference>
<dbReference type="SUPFAM" id="SSF51735">
    <property type="entry name" value="NAD(P)-binding Rossmann-fold domains"/>
    <property type="match status" value="1"/>
</dbReference>
<dbReference type="NCBIfam" id="NF006124">
    <property type="entry name" value="PRK08268.1"/>
    <property type="match status" value="1"/>
</dbReference>
<dbReference type="InterPro" id="IPR036291">
    <property type="entry name" value="NAD(P)-bd_dom_sf"/>
</dbReference>
<geneLocation type="plasmid" evidence="4">
    <name>p1</name>
</geneLocation>
<dbReference type="Gene3D" id="1.10.1040.10">
    <property type="entry name" value="N-(1-d-carboxylethyl)-l-norvaline Dehydrogenase, domain 2"/>
    <property type="match status" value="2"/>
</dbReference>
<proteinExistence type="predicted"/>
<organism evidence="4">
    <name type="scientific">Polaromonas hydrogenivorans</name>
    <dbReference type="NCBI Taxonomy" id="335476"/>
    <lineage>
        <taxon>Bacteria</taxon>
        <taxon>Pseudomonadati</taxon>
        <taxon>Pseudomonadota</taxon>
        <taxon>Betaproteobacteria</taxon>
        <taxon>Burkholderiales</taxon>
        <taxon>Comamonadaceae</taxon>
        <taxon>Polaromonas</taxon>
    </lineage>
</organism>
<dbReference type="EC" id="1.1.1.35" evidence="4"/>